<dbReference type="Pfam" id="PF00857">
    <property type="entry name" value="Isochorismatase"/>
    <property type="match status" value="1"/>
</dbReference>
<comment type="caution">
    <text evidence="3">The sequence shown here is derived from an EMBL/GenBank/DDBJ whole genome shotgun (WGS) entry which is preliminary data.</text>
</comment>
<dbReference type="GO" id="GO:0016787">
    <property type="term" value="F:hydrolase activity"/>
    <property type="evidence" value="ECO:0007669"/>
    <property type="project" value="UniProtKB-KW"/>
</dbReference>
<feature type="domain" description="Isochorismatase-like" evidence="2">
    <location>
        <begin position="5"/>
        <end position="147"/>
    </location>
</feature>
<reference evidence="3 4" key="1">
    <citation type="submission" date="2020-04" db="EMBL/GenBank/DDBJ databases">
        <title>Draft genome of Leeia sp. IMCC25680.</title>
        <authorList>
            <person name="Song J."/>
            <person name="Cho J.-C."/>
        </authorList>
    </citation>
    <scope>NUCLEOTIDE SEQUENCE [LARGE SCALE GENOMIC DNA]</scope>
    <source>
        <strain evidence="3 4">IMCC25680</strain>
    </source>
</reference>
<dbReference type="AlphaFoldDB" id="A0A847SA04"/>
<dbReference type="EMBL" id="JABAIM010000001">
    <property type="protein sequence ID" value="NLR74386.1"/>
    <property type="molecule type" value="Genomic_DNA"/>
</dbReference>
<proteinExistence type="predicted"/>
<dbReference type="CDD" id="cd01014">
    <property type="entry name" value="nicotinamidase_related"/>
    <property type="match status" value="1"/>
</dbReference>
<dbReference type="InterPro" id="IPR036380">
    <property type="entry name" value="Isochorismatase-like_sf"/>
</dbReference>
<dbReference type="SUPFAM" id="SSF52499">
    <property type="entry name" value="Isochorismatase-like hydrolases"/>
    <property type="match status" value="1"/>
</dbReference>
<dbReference type="RefSeq" id="WP_168876004.1">
    <property type="nucleotide sequence ID" value="NZ_JABAIM010000001.1"/>
</dbReference>
<evidence type="ECO:0000256" key="1">
    <source>
        <dbReference type="ARBA" id="ARBA00022801"/>
    </source>
</evidence>
<evidence type="ECO:0000313" key="3">
    <source>
        <dbReference type="EMBL" id="NLR74386.1"/>
    </source>
</evidence>
<keyword evidence="4" id="KW-1185">Reference proteome</keyword>
<sequence length="207" mass="22295">MSRRALLVIDVQNDYIDGPFRITYPAVNDSLPKIAAAMDAATAHGIPVVVVQHSSTMDSPIFRPGSHGWENHPTVASRPAQLQIEKKLASALAGTGLDDWLREREIDTLTLVGYMTHNCIDSTARDAAHRGYQVEVLSDATGSLPYAHERGQADGQTLHQTTLTVLHTAFALVLPQAEWQAALEGAPLPARSNVFSANQAALALQLA</sequence>
<organism evidence="3 4">
    <name type="scientific">Leeia aquatica</name>
    <dbReference type="NCBI Taxonomy" id="2725557"/>
    <lineage>
        <taxon>Bacteria</taxon>
        <taxon>Pseudomonadati</taxon>
        <taxon>Pseudomonadota</taxon>
        <taxon>Betaproteobacteria</taxon>
        <taxon>Neisseriales</taxon>
        <taxon>Leeiaceae</taxon>
        <taxon>Leeia</taxon>
    </lineage>
</organism>
<dbReference type="InterPro" id="IPR050272">
    <property type="entry name" value="Isochorismatase-like_hydrls"/>
</dbReference>
<accession>A0A847SA04</accession>
<dbReference type="Proteomes" id="UP000587991">
    <property type="component" value="Unassembled WGS sequence"/>
</dbReference>
<dbReference type="PANTHER" id="PTHR43540:SF6">
    <property type="entry name" value="ISOCHORISMATASE-LIKE DOMAIN-CONTAINING PROTEIN"/>
    <property type="match status" value="1"/>
</dbReference>
<name>A0A847SA04_9NEIS</name>
<protein>
    <submittedName>
        <fullName evidence="3">Cysteine hydrolase</fullName>
    </submittedName>
</protein>
<keyword evidence="1 3" id="KW-0378">Hydrolase</keyword>
<evidence type="ECO:0000313" key="4">
    <source>
        <dbReference type="Proteomes" id="UP000587991"/>
    </source>
</evidence>
<dbReference type="Gene3D" id="3.40.50.850">
    <property type="entry name" value="Isochorismatase-like"/>
    <property type="match status" value="1"/>
</dbReference>
<dbReference type="InterPro" id="IPR000868">
    <property type="entry name" value="Isochorismatase-like_dom"/>
</dbReference>
<evidence type="ECO:0000259" key="2">
    <source>
        <dbReference type="Pfam" id="PF00857"/>
    </source>
</evidence>
<dbReference type="PANTHER" id="PTHR43540">
    <property type="entry name" value="PEROXYUREIDOACRYLATE/UREIDOACRYLATE AMIDOHYDROLASE-RELATED"/>
    <property type="match status" value="1"/>
</dbReference>
<gene>
    <name evidence="3" type="ORF">HF682_04355</name>
</gene>